<evidence type="ECO:0008006" key="3">
    <source>
        <dbReference type="Google" id="ProtNLM"/>
    </source>
</evidence>
<dbReference type="InterPro" id="IPR032710">
    <property type="entry name" value="NTF2-like_dom_sf"/>
</dbReference>
<proteinExistence type="predicted"/>
<dbReference type="PANTHER" id="PTHR33703">
    <property type="entry name" value="OS07G0691300 PROTEIN"/>
    <property type="match status" value="1"/>
</dbReference>
<dbReference type="SUPFAM" id="SSF54427">
    <property type="entry name" value="NTF2-like"/>
    <property type="match status" value="1"/>
</dbReference>
<dbReference type="Proteomes" id="UP000077755">
    <property type="component" value="Chromosome 9"/>
</dbReference>
<dbReference type="Pfam" id="PF07107">
    <property type="entry name" value="WI12"/>
    <property type="match status" value="1"/>
</dbReference>
<organism evidence="1 2">
    <name type="scientific">Daucus carota subsp. sativus</name>
    <name type="common">Carrot</name>
    <dbReference type="NCBI Taxonomy" id="79200"/>
    <lineage>
        <taxon>Eukaryota</taxon>
        <taxon>Viridiplantae</taxon>
        <taxon>Streptophyta</taxon>
        <taxon>Embryophyta</taxon>
        <taxon>Tracheophyta</taxon>
        <taxon>Spermatophyta</taxon>
        <taxon>Magnoliopsida</taxon>
        <taxon>eudicotyledons</taxon>
        <taxon>Gunneridae</taxon>
        <taxon>Pentapetalae</taxon>
        <taxon>asterids</taxon>
        <taxon>campanulids</taxon>
        <taxon>Apiales</taxon>
        <taxon>Apiaceae</taxon>
        <taxon>Apioideae</taxon>
        <taxon>Scandiceae</taxon>
        <taxon>Daucinae</taxon>
        <taxon>Daucus</taxon>
        <taxon>Daucus sect. Daucus</taxon>
    </lineage>
</organism>
<evidence type="ECO:0000313" key="1">
    <source>
        <dbReference type="EMBL" id="WOH15830.1"/>
    </source>
</evidence>
<keyword evidence="2" id="KW-1185">Reference proteome</keyword>
<dbReference type="InterPro" id="IPR009798">
    <property type="entry name" value="Wun1-like"/>
</dbReference>
<dbReference type="AlphaFoldDB" id="A0AAF1BDX6"/>
<gene>
    <name evidence="1" type="ORF">DCAR_0935376</name>
</gene>
<evidence type="ECO:0000313" key="2">
    <source>
        <dbReference type="Proteomes" id="UP000077755"/>
    </source>
</evidence>
<dbReference type="PANTHER" id="PTHR33703:SF1">
    <property type="entry name" value="WOUND-INDUCED PROTEIN 1"/>
    <property type="match status" value="1"/>
</dbReference>
<protein>
    <recommendedName>
        <fullName evidence="3">Wound-induced protein 1</fullName>
    </recommendedName>
</protein>
<accession>A0AAF1BDX6</accession>
<reference evidence="1" key="2">
    <citation type="submission" date="2022-03" db="EMBL/GenBank/DDBJ databases">
        <title>Draft title - Genomic analysis of global carrot germplasm unveils the trajectory of domestication and the origin of high carotenoid orange carrot.</title>
        <authorList>
            <person name="Iorizzo M."/>
            <person name="Ellison S."/>
            <person name="Senalik D."/>
            <person name="Macko-Podgorni A."/>
            <person name="Grzebelus D."/>
            <person name="Bostan H."/>
            <person name="Rolling W."/>
            <person name="Curaba J."/>
            <person name="Simon P."/>
        </authorList>
    </citation>
    <scope>NUCLEOTIDE SEQUENCE</scope>
    <source>
        <tissue evidence="1">Leaf</tissue>
    </source>
</reference>
<dbReference type="EMBL" id="CP093351">
    <property type="protein sequence ID" value="WOH15830.1"/>
    <property type="molecule type" value="Genomic_DNA"/>
</dbReference>
<sequence>MMGLLTGTTSHNSFEFIPQSVVVLGSTVLVEGSNQELSIFWVHAWTFDATGVITRVREYINTSVSVTQLGDGTSNLSSDITALNCASIWKSSVPENTVPGILLVL</sequence>
<reference evidence="1" key="1">
    <citation type="journal article" date="2016" name="Nat. Genet.">
        <title>A high-quality carrot genome assembly provides new insights into carotenoid accumulation and asterid genome evolution.</title>
        <authorList>
            <person name="Iorizzo M."/>
            <person name="Ellison S."/>
            <person name="Senalik D."/>
            <person name="Zeng P."/>
            <person name="Satapoomin P."/>
            <person name="Huang J."/>
            <person name="Bowman M."/>
            <person name="Iovene M."/>
            <person name="Sanseverino W."/>
            <person name="Cavagnaro P."/>
            <person name="Yildiz M."/>
            <person name="Macko-Podgorni A."/>
            <person name="Moranska E."/>
            <person name="Grzebelus E."/>
            <person name="Grzebelus D."/>
            <person name="Ashrafi H."/>
            <person name="Zheng Z."/>
            <person name="Cheng S."/>
            <person name="Spooner D."/>
            <person name="Van Deynze A."/>
            <person name="Simon P."/>
        </authorList>
    </citation>
    <scope>NUCLEOTIDE SEQUENCE</scope>
    <source>
        <tissue evidence="1">Leaf</tissue>
    </source>
</reference>
<name>A0AAF1BDX6_DAUCS</name>